<gene>
    <name evidence="2" type="ORF">MSP1401_LOCUS10831</name>
</gene>
<dbReference type="AlphaFoldDB" id="A0A7S0DAI9"/>
<dbReference type="PANTHER" id="PTHR34060">
    <property type="entry name" value="POLYKETIDE CYCLASE / DEHYDRASE AND LIPID TRANSPORT PROTEIN"/>
    <property type="match status" value="1"/>
</dbReference>
<reference evidence="2" key="1">
    <citation type="submission" date="2021-01" db="EMBL/GenBank/DDBJ databases">
        <authorList>
            <person name="Corre E."/>
            <person name="Pelletier E."/>
            <person name="Niang G."/>
            <person name="Scheremetjew M."/>
            <person name="Finn R."/>
            <person name="Kale V."/>
            <person name="Holt S."/>
            <person name="Cochrane G."/>
            <person name="Meng A."/>
            <person name="Brown T."/>
            <person name="Cohen L."/>
        </authorList>
    </citation>
    <scope>NUCLEOTIDE SEQUENCE</scope>
    <source>
        <strain evidence="2">CCAC1681</strain>
    </source>
</reference>
<evidence type="ECO:0000256" key="1">
    <source>
        <dbReference type="SAM" id="MobiDB-lite"/>
    </source>
</evidence>
<dbReference type="EMBL" id="HBEN01012985">
    <property type="protein sequence ID" value="CAD8448852.1"/>
    <property type="molecule type" value="Transcribed_RNA"/>
</dbReference>
<dbReference type="SUPFAM" id="SSF55961">
    <property type="entry name" value="Bet v1-like"/>
    <property type="match status" value="2"/>
</dbReference>
<evidence type="ECO:0000313" key="2">
    <source>
        <dbReference type="EMBL" id="CAD8448852.1"/>
    </source>
</evidence>
<proteinExistence type="predicted"/>
<feature type="region of interest" description="Disordered" evidence="1">
    <location>
        <begin position="319"/>
        <end position="339"/>
    </location>
</feature>
<feature type="region of interest" description="Disordered" evidence="1">
    <location>
        <begin position="43"/>
        <end position="69"/>
    </location>
</feature>
<dbReference type="PANTHER" id="PTHR34060:SF2">
    <property type="entry name" value="OS03G0837900 PROTEIN"/>
    <property type="match status" value="1"/>
</dbReference>
<evidence type="ECO:0008006" key="3">
    <source>
        <dbReference type="Google" id="ProtNLM"/>
    </source>
</evidence>
<name>A0A7S0DAI9_MICPS</name>
<protein>
    <recommendedName>
        <fullName evidence="3">Coenzyme Q-binding protein COQ10 START domain-containing protein</fullName>
    </recommendedName>
</protein>
<dbReference type="InterPro" id="IPR023393">
    <property type="entry name" value="START-like_dom_sf"/>
</dbReference>
<sequence>MACAAASVGFAGISPGCRLRGRARPRSRAPRRWTRASIEADGEANVTIEDDASERAPDSEEASSSAEDSAGVFVSSGRFNASPKALWRALTEYESLQNASGAIGRCRRMWISSRVGRACLRLQSRDAAYLWGSMRADATVEIQEDPERGEIRYKVVAGSSASGIGDAATETGAAKPFANEFDVSGTWRLSPVKGASYLCDVELETRIAPRRYPVSVAALRKWTEMQLADTVKDIVKRAIEIDQIRLRAPRFLPALETTFGNLDPLYRGAGEGAREQLAGQARDTPLAPAGYLGLSDVPLAAVLGEEAGDENRGAKNANENAAAAAGSADGGDDDGAYDAASPGKKDSWFADGDAHLSTVGSSEVHMRRFDSDSAFHRRAIGAVRIEAKPSVVYGILTDYESYPEFVPDLAFLELVRVPQARAASRAERARAVAAFARAALYHSLEDAVTFDLVRKDDQREVRFRVVEAFAGASAPAPGDRINRITQGKWLVLPCPDTEDATILKFAVEGRAPRRRATRAVGFWQNYASFSYWDASLDAGEPLSERAVFDGVLRMLLSVREHSETVAALLSASERDTRLDRNARLAPSDSKTMSRLSASDPMRSIESQLRELGYGGDSPSMPRRVELRARGALALEREIVENGGFAAVAAKLGRIGVRRKPRGYWNEIANVENEVLSCIAERGLKPGVMPSRPQLEELGRFDIARALEKHGGAAGIARKIGLEEPRYRARRKAKAKR</sequence>
<organism evidence="2">
    <name type="scientific">Micromonas pusilla</name>
    <name type="common">Picoplanktonic green alga</name>
    <name type="synonym">Chromulina pusilla</name>
    <dbReference type="NCBI Taxonomy" id="38833"/>
    <lineage>
        <taxon>Eukaryota</taxon>
        <taxon>Viridiplantae</taxon>
        <taxon>Chlorophyta</taxon>
        <taxon>Mamiellophyceae</taxon>
        <taxon>Mamiellales</taxon>
        <taxon>Mamiellaceae</taxon>
        <taxon>Micromonas</taxon>
    </lineage>
</organism>
<accession>A0A7S0DAI9</accession>
<dbReference type="Gene3D" id="3.30.530.20">
    <property type="match status" value="1"/>
</dbReference>